<dbReference type="CDD" id="cd22584">
    <property type="entry name" value="Rcat_RBR_unk"/>
    <property type="match status" value="1"/>
</dbReference>
<keyword evidence="8" id="KW-0862">Zinc</keyword>
<evidence type="ECO:0000256" key="1">
    <source>
        <dbReference type="ARBA" id="ARBA00001798"/>
    </source>
</evidence>
<dbReference type="InterPro" id="IPR044066">
    <property type="entry name" value="TRIAD_supradom"/>
</dbReference>
<dbReference type="InterPro" id="IPR031127">
    <property type="entry name" value="E3_UB_ligase_RBR"/>
</dbReference>
<feature type="non-terminal residue" evidence="10">
    <location>
        <position position="196"/>
    </location>
</feature>
<dbReference type="GeneID" id="25836148"/>
<evidence type="ECO:0000313" key="10">
    <source>
        <dbReference type="EMBL" id="ENI02828.1"/>
    </source>
</evidence>
<dbReference type="EC" id="2.3.2.31" evidence="2"/>
<gene>
    <name evidence="10" type="ORF">COCC4DRAFT_118689</name>
</gene>
<dbReference type="HOGENOM" id="CLU_022048_5_2_1"/>
<protein>
    <recommendedName>
        <fullName evidence="2">RBR-type E3 ubiquitin transferase</fullName>
        <ecNumber evidence="2">2.3.2.31</ecNumber>
    </recommendedName>
</protein>
<keyword evidence="4" id="KW-0479">Metal-binding</keyword>
<dbReference type="InterPro" id="IPR002867">
    <property type="entry name" value="IBR_dom"/>
</dbReference>
<evidence type="ECO:0000313" key="11">
    <source>
        <dbReference type="Proteomes" id="UP000012338"/>
    </source>
</evidence>
<evidence type="ECO:0000256" key="6">
    <source>
        <dbReference type="ARBA" id="ARBA00022771"/>
    </source>
</evidence>
<feature type="non-terminal residue" evidence="10">
    <location>
        <position position="1"/>
    </location>
</feature>
<feature type="domain" description="RING-type" evidence="9">
    <location>
        <begin position="1"/>
        <end position="196"/>
    </location>
</feature>
<dbReference type="Gene3D" id="1.20.120.1750">
    <property type="match status" value="1"/>
</dbReference>
<reference evidence="11" key="2">
    <citation type="journal article" date="2013" name="PLoS Genet.">
        <title>Comparative genome structure, secondary metabolite, and effector coding capacity across Cochliobolus pathogens.</title>
        <authorList>
            <person name="Condon B.J."/>
            <person name="Leng Y."/>
            <person name="Wu D."/>
            <person name="Bushley K.E."/>
            <person name="Ohm R.A."/>
            <person name="Otillar R."/>
            <person name="Martin J."/>
            <person name="Schackwitz W."/>
            <person name="Grimwood J."/>
            <person name="MohdZainudin N."/>
            <person name="Xue C."/>
            <person name="Wang R."/>
            <person name="Manning V.A."/>
            <person name="Dhillon B."/>
            <person name="Tu Z.J."/>
            <person name="Steffenson B.J."/>
            <person name="Salamov A."/>
            <person name="Sun H."/>
            <person name="Lowry S."/>
            <person name="LaButti K."/>
            <person name="Han J."/>
            <person name="Copeland A."/>
            <person name="Lindquist E."/>
            <person name="Barry K."/>
            <person name="Schmutz J."/>
            <person name="Baker S.E."/>
            <person name="Ciuffetti L.M."/>
            <person name="Grigoriev I.V."/>
            <person name="Zhong S."/>
            <person name="Turgeon B.G."/>
        </authorList>
    </citation>
    <scope>NUCLEOTIDE SEQUENCE [LARGE SCALE GENOMIC DNA]</scope>
    <source>
        <strain evidence="11">C4 / ATCC 48331 / race T</strain>
    </source>
</reference>
<dbReference type="SUPFAM" id="SSF57850">
    <property type="entry name" value="RING/U-box"/>
    <property type="match status" value="1"/>
</dbReference>
<keyword evidence="7" id="KW-0833">Ubl conjugation pathway</keyword>
<comment type="catalytic activity">
    <reaction evidence="1">
        <text>[E2 ubiquitin-conjugating enzyme]-S-ubiquitinyl-L-cysteine + [acceptor protein]-L-lysine = [E2 ubiquitin-conjugating enzyme]-L-cysteine + [acceptor protein]-N(6)-ubiquitinyl-L-lysine.</text>
        <dbReference type="EC" id="2.3.2.31"/>
    </reaction>
</comment>
<dbReference type="EMBL" id="KB733462">
    <property type="protein sequence ID" value="ENI02828.1"/>
    <property type="molecule type" value="Genomic_DNA"/>
</dbReference>
<keyword evidence="6" id="KW-0863">Zinc-finger</keyword>
<evidence type="ECO:0000256" key="7">
    <source>
        <dbReference type="ARBA" id="ARBA00022786"/>
    </source>
</evidence>
<dbReference type="PROSITE" id="PS51873">
    <property type="entry name" value="TRIAD"/>
    <property type="match status" value="1"/>
</dbReference>
<keyword evidence="3" id="KW-0808">Transferase</keyword>
<proteinExistence type="predicted"/>
<evidence type="ECO:0000256" key="5">
    <source>
        <dbReference type="ARBA" id="ARBA00022737"/>
    </source>
</evidence>
<dbReference type="PANTHER" id="PTHR11685">
    <property type="entry name" value="RBR FAMILY RING FINGER AND IBR DOMAIN-CONTAINING"/>
    <property type="match status" value="1"/>
</dbReference>
<evidence type="ECO:0000256" key="3">
    <source>
        <dbReference type="ARBA" id="ARBA00022679"/>
    </source>
</evidence>
<dbReference type="GO" id="GO:0016567">
    <property type="term" value="P:protein ubiquitination"/>
    <property type="evidence" value="ECO:0007669"/>
    <property type="project" value="InterPro"/>
</dbReference>
<organism evidence="10 11">
    <name type="scientific">Cochliobolus heterostrophus (strain C4 / ATCC 48331 / race T)</name>
    <name type="common">Southern corn leaf blight fungus</name>
    <name type="synonym">Bipolaris maydis</name>
    <dbReference type="NCBI Taxonomy" id="665024"/>
    <lineage>
        <taxon>Eukaryota</taxon>
        <taxon>Fungi</taxon>
        <taxon>Dikarya</taxon>
        <taxon>Ascomycota</taxon>
        <taxon>Pezizomycotina</taxon>
        <taxon>Dothideomycetes</taxon>
        <taxon>Pleosporomycetidae</taxon>
        <taxon>Pleosporales</taxon>
        <taxon>Pleosporineae</taxon>
        <taxon>Pleosporaceae</taxon>
        <taxon>Bipolaris</taxon>
    </lineage>
</organism>
<dbReference type="AlphaFoldDB" id="N4X2U8"/>
<sequence>THILCSACMELHPRFDALELSCKRSTEVSAHAYCRTCLSDLFHTSLADTTLFPPRCCGESLPMSRCKQLCPPSLMAEYEDKQMELTTPNPVYCSNRSCAKFIKPCNITADIAVCQTCQKETCAVCQNPRHNGVCPEDPSIQALIKVATEEEWQRCPNCRTMVELTLGCYHMRCRCGKEFCYICAKPWKTCTCPHTD</sequence>
<accession>N4X2U8</accession>
<evidence type="ECO:0000259" key="9">
    <source>
        <dbReference type="PROSITE" id="PS51873"/>
    </source>
</evidence>
<evidence type="ECO:0000256" key="4">
    <source>
        <dbReference type="ARBA" id="ARBA00022723"/>
    </source>
</evidence>
<dbReference type="GO" id="GO:0061630">
    <property type="term" value="F:ubiquitin protein ligase activity"/>
    <property type="evidence" value="ECO:0007669"/>
    <property type="project" value="UniProtKB-EC"/>
</dbReference>
<evidence type="ECO:0000256" key="2">
    <source>
        <dbReference type="ARBA" id="ARBA00012251"/>
    </source>
</evidence>
<reference evidence="10 11" key="1">
    <citation type="journal article" date="2012" name="PLoS Pathog.">
        <title>Diverse lifestyles and strategies of plant pathogenesis encoded in the genomes of eighteen Dothideomycetes fungi.</title>
        <authorList>
            <person name="Ohm R.A."/>
            <person name="Feau N."/>
            <person name="Henrissat B."/>
            <person name="Schoch C.L."/>
            <person name="Horwitz B.A."/>
            <person name="Barry K.W."/>
            <person name="Condon B.J."/>
            <person name="Copeland A.C."/>
            <person name="Dhillon B."/>
            <person name="Glaser F."/>
            <person name="Hesse C.N."/>
            <person name="Kosti I."/>
            <person name="LaButti K."/>
            <person name="Lindquist E.A."/>
            <person name="Lucas S."/>
            <person name="Salamov A.A."/>
            <person name="Bradshaw R.E."/>
            <person name="Ciuffetti L."/>
            <person name="Hamelin R.C."/>
            <person name="Kema G.H.J."/>
            <person name="Lawrence C."/>
            <person name="Scott J.A."/>
            <person name="Spatafora J.W."/>
            <person name="Turgeon B.G."/>
            <person name="de Wit P.J.G.M."/>
            <person name="Zhong S."/>
            <person name="Goodwin S.B."/>
            <person name="Grigoriev I.V."/>
        </authorList>
    </citation>
    <scope>NUCLEOTIDE SEQUENCE [LARGE SCALE GENOMIC DNA]</scope>
    <source>
        <strain evidence="11">C4 / ATCC 48331 / race T</strain>
    </source>
</reference>
<keyword evidence="5" id="KW-0677">Repeat</keyword>
<dbReference type="Proteomes" id="UP000012338">
    <property type="component" value="Unassembled WGS sequence"/>
</dbReference>
<keyword evidence="11" id="KW-1185">Reference proteome</keyword>
<evidence type="ECO:0000256" key="8">
    <source>
        <dbReference type="ARBA" id="ARBA00022833"/>
    </source>
</evidence>
<dbReference type="Pfam" id="PF01485">
    <property type="entry name" value="IBR"/>
    <property type="match status" value="2"/>
</dbReference>
<name>N4X2U8_COCH4</name>
<dbReference type="OrthoDB" id="9977870at2759"/>
<dbReference type="GO" id="GO:0008270">
    <property type="term" value="F:zinc ion binding"/>
    <property type="evidence" value="ECO:0007669"/>
    <property type="project" value="UniProtKB-KW"/>
</dbReference>